<dbReference type="Gene3D" id="2.60.120.20">
    <property type="match status" value="2"/>
</dbReference>
<comment type="subcellular location">
    <subcellularLocation>
        <location evidence="1">Virion</location>
    </subcellularLocation>
</comment>
<sequence length="961" mass="106199">MEPERSQLAPEEVPDSFRVETPAAMLARLRAESAAKKEAARRAAMPYNDDLLVGSELTYLAKDDVFGAGRSALKKLFSRPSAEENVVVSHPLSVKEQVVRYQRPRTDHDPYVAVYTPLPHITEEQARKLMEKGFSNSSNVALDMAVQSHVGQGTPLLAMCGIMDSRTDDPNEALQVAGYFDLGRDRCDLISLPLINFPLNKEDFDDYMRGLYLCTMFHNVRGFQNNKALCSYSAVGFDQHKETPRCIRSRVKESWEDILARNNENEFSRVQSGQNLLNAIEKERNEAIPDVGAHQFACVPPSKGTPQTSLLTSDGVIKRPNFTLPRSASTRFTMPLNMRYSGRNSIDTAARRSLSTNVNDGPTSLRQDPNLLEGQGPSIDFTKIIFPTVIERNFSNPRAEIVNTIKQLYGDTVETLSVNPPESYSAERLIGKVFSTVHGSFGATDLVEGKVLMSVKIVDLLSSANLGALLLAEVLGGNLTMRVTALVTLNKYTSFALKLVYDELAQLAPDATNFGVASVLPGAIFPSQEKSFSFDFSIFSMGSYTNFRENEGFGRISLVALSSPNLPDQMPDSANITLEFSVVNVDTSVYNLGQGQCLDLDRFPVHVTSKSKSLSGGAKHAQAEFSLNLYELGPHFNRFQAICGHLAGYSGELIVDWMVSASALTNGRCYIVPVYDQNTFSEVSEEKLRQCKYVSKELSLNRSGTVHIPFSSSFGSYTKNKHPKLLFVFPGGISGPSGETIHVNIQVRDILNFSGLGHQLLKPILAAEGPDPFSFHLFYLHCGTLKTESLNKGGMWCVPVSPVNLAAMKHGTGSSLVFNESFVSKTHNWLHYMASCTAYWRGTLTYELRVTYNSRVNAVANLVAFYTSQVEDLFGFSDKPVGDTGIASICGDAFSVRISIPFVTPTLWLRTYRNAYDVFTSCNGSLYFHLPTSGVKSVQLFVRAESDFSFERFRALKAEYT</sequence>
<dbReference type="GO" id="GO:0044423">
    <property type="term" value="C:virion component"/>
    <property type="evidence" value="ECO:0007669"/>
    <property type="project" value="UniProtKB-KW"/>
</dbReference>
<organismHost>
    <name type="scientific">Prunus avium</name>
    <name type="common">Cherry</name>
    <name type="synonym">Cerasus avium</name>
    <dbReference type="NCBI Taxonomy" id="42229"/>
</organismHost>
<organismHost>
    <name type="scientific">Balsamorhiza sagittata</name>
    <dbReference type="NCBI Taxonomy" id="230209"/>
</organismHost>
<evidence type="ECO:0000256" key="1">
    <source>
        <dbReference type="ARBA" id="ARBA00004328"/>
    </source>
</evidence>
<feature type="domain" description="Capsid protein Vp24" evidence="5">
    <location>
        <begin position="769"/>
        <end position="961"/>
    </location>
</feature>
<organismHost>
    <name type="scientific">Malus domestica</name>
    <name type="common">Apple</name>
    <name type="synonym">Pyrus malus</name>
    <dbReference type="NCBI Taxonomy" id="3750"/>
</organismHost>
<reference evidence="6" key="1">
    <citation type="submission" date="2019-05" db="EMBL/GenBank/DDBJ databases">
        <title>Biological properties and genomic sequence of an isolate of Cherry rasp leaf virus from tomato.</title>
        <authorList>
            <person name="Bratsch S."/>
            <person name="Grinstead S."/>
            <person name="Benham L."/>
            <person name="Dimitre M."/>
        </authorList>
    </citation>
    <scope>NUCLEOTIDE SEQUENCE</scope>
    <source>
        <strain evidence="6">Tom</strain>
    </source>
</reference>
<evidence type="ECO:0000259" key="3">
    <source>
        <dbReference type="Pfam" id="PF23369"/>
    </source>
</evidence>
<evidence type="ECO:0000256" key="2">
    <source>
        <dbReference type="ARBA" id="ARBA00022844"/>
    </source>
</evidence>
<dbReference type="Pfam" id="PF23371">
    <property type="entry name" value="Vp24_capsid"/>
    <property type="match status" value="1"/>
</dbReference>
<dbReference type="Pfam" id="PF23370">
    <property type="entry name" value="Vp20_capsid"/>
    <property type="match status" value="1"/>
</dbReference>
<accession>A0A6B9D0H5</accession>
<dbReference type="Pfam" id="PF23369">
    <property type="entry name" value="Vp25_capsid"/>
    <property type="match status" value="1"/>
</dbReference>
<organismHost>
    <name type="scientific">Plantago major</name>
    <name type="common">Common plantain</name>
    <dbReference type="NCBI Taxonomy" id="29818"/>
</organismHost>
<organism evidence="6">
    <name type="scientific">Cherry rasp leaf virus</name>
    <name type="common">CRLV</name>
    <dbReference type="NCBI Taxonomy" id="202566"/>
    <lineage>
        <taxon>Viruses</taxon>
        <taxon>Riboviria</taxon>
        <taxon>Orthornavirae</taxon>
        <taxon>Pisuviricota</taxon>
        <taxon>Pisoniviricetes</taxon>
        <taxon>Picornavirales</taxon>
        <taxon>Secoviridae</taxon>
        <taxon>Cheravirus</taxon>
        <taxon>Cheravirus avii</taxon>
    </lineage>
</organism>
<protein>
    <submittedName>
        <fullName evidence="6">Polyprotein</fullName>
    </submittedName>
</protein>
<dbReference type="InterPro" id="IPR056449">
    <property type="entry name" value="Vp20_capsid"/>
</dbReference>
<organismHost>
    <name type="scientific">Taraxacum officinale</name>
    <name type="common">Common dandelion</name>
    <name type="synonym">Leontodon taraxacum</name>
    <dbReference type="NCBI Taxonomy" id="50225"/>
</organismHost>
<dbReference type="EMBL" id="MK952188">
    <property type="protein sequence ID" value="QGW58096.1"/>
    <property type="molecule type" value="Genomic_RNA"/>
</dbReference>
<name>A0A6B9D0H5_CRLV</name>
<evidence type="ECO:0000259" key="4">
    <source>
        <dbReference type="Pfam" id="PF23370"/>
    </source>
</evidence>
<proteinExistence type="predicted"/>
<dbReference type="InterPro" id="IPR029053">
    <property type="entry name" value="Viral_coat"/>
</dbReference>
<dbReference type="InterPro" id="IPR056477">
    <property type="entry name" value="Vp25_capsid"/>
</dbReference>
<evidence type="ECO:0000259" key="5">
    <source>
        <dbReference type="Pfam" id="PF23371"/>
    </source>
</evidence>
<dbReference type="SUPFAM" id="SSF88633">
    <property type="entry name" value="Positive stranded ssRNA viruses"/>
    <property type="match status" value="1"/>
</dbReference>
<dbReference type="InterPro" id="IPR056476">
    <property type="entry name" value="Vp24_capsid"/>
</dbReference>
<feature type="domain" description="Capsid protein Vp20" evidence="4">
    <location>
        <begin position="595"/>
        <end position="764"/>
    </location>
</feature>
<evidence type="ECO:0000313" key="6">
    <source>
        <dbReference type="EMBL" id="QGW58096.1"/>
    </source>
</evidence>
<organismHost>
    <name type="scientific">Prunus persica</name>
    <name type="common">Peach</name>
    <name type="synonym">Amygdalus persica</name>
    <dbReference type="NCBI Taxonomy" id="3760"/>
</organismHost>
<keyword evidence="2" id="KW-0946">Virion</keyword>
<feature type="domain" description="Capsid protein Vp25" evidence="3">
    <location>
        <begin position="380"/>
        <end position="594"/>
    </location>
</feature>